<sequence>MAAQQKHYPKDAQVIISIMKDMGITEYEPKVIAQLLEFTYRYVTGILDDSRVFANHAKKKTIDLEDVRLAVEMTTDRIFTTPPPRDILLDVARSKNNTPLPFVKPHCGLRLPPDRYCLSACNYRLKNDLKKPPNKQAVNIGSSLSNASNFLSNSVTTSVAGSGNLKLPGKQGPGLSIVKRPTTLATVSRTQAITGPKPVIKFSSAPTSAPSSAPTQMQKTIVKPKIQISSAPTPSVSAASPSSSPAPNISMRMDSEDSLGGANKRKREDDDEDYDLVE</sequence>
<evidence type="ECO:0008006" key="9">
    <source>
        <dbReference type="Google" id="ProtNLM"/>
    </source>
</evidence>
<dbReference type="PANTHER" id="PTHR48068">
    <property type="entry name" value="TAF9 RNA POLYMERASE II, TATA BOX-BINDING PROTEIN (TBP)-ASSOCIATED FACTOR"/>
    <property type="match status" value="1"/>
</dbReference>
<dbReference type="GO" id="GO:0051123">
    <property type="term" value="P:RNA polymerase II preinitiation complex assembly"/>
    <property type="evidence" value="ECO:0007669"/>
    <property type="project" value="TreeGrafter"/>
</dbReference>
<dbReference type="InterPro" id="IPR003162">
    <property type="entry name" value="TFIID-31"/>
</dbReference>
<comment type="caution">
    <text evidence="7">The sequence shown here is derived from an EMBL/GenBank/DDBJ whole genome shotgun (WGS) entry which is preliminary data.</text>
</comment>
<dbReference type="CDD" id="cd07979">
    <property type="entry name" value="HFD_TAF9"/>
    <property type="match status" value="1"/>
</dbReference>
<name>A0AAN9Z672_9ORTH</name>
<organism evidence="7 8">
    <name type="scientific">Gryllus longicercus</name>
    <dbReference type="NCBI Taxonomy" id="2509291"/>
    <lineage>
        <taxon>Eukaryota</taxon>
        <taxon>Metazoa</taxon>
        <taxon>Ecdysozoa</taxon>
        <taxon>Arthropoda</taxon>
        <taxon>Hexapoda</taxon>
        <taxon>Insecta</taxon>
        <taxon>Pterygota</taxon>
        <taxon>Neoptera</taxon>
        <taxon>Polyneoptera</taxon>
        <taxon>Orthoptera</taxon>
        <taxon>Ensifera</taxon>
        <taxon>Gryllidea</taxon>
        <taxon>Grylloidea</taxon>
        <taxon>Gryllidae</taxon>
        <taxon>Gryllinae</taxon>
        <taxon>Gryllus</taxon>
    </lineage>
</organism>
<evidence type="ECO:0000256" key="4">
    <source>
        <dbReference type="ARBA" id="ARBA00023163"/>
    </source>
</evidence>
<dbReference type="Gene3D" id="1.10.20.10">
    <property type="entry name" value="Histone, subunit A"/>
    <property type="match status" value="1"/>
</dbReference>
<comment type="similarity">
    <text evidence="2">Belongs to the TAF9 family.</text>
</comment>
<gene>
    <name evidence="7" type="ORF">R5R35_013582</name>
</gene>
<feature type="compositionally biased region" description="Low complexity" evidence="6">
    <location>
        <begin position="229"/>
        <end position="247"/>
    </location>
</feature>
<evidence type="ECO:0000256" key="5">
    <source>
        <dbReference type="ARBA" id="ARBA00023242"/>
    </source>
</evidence>
<dbReference type="Proteomes" id="UP001378592">
    <property type="component" value="Unassembled WGS sequence"/>
</dbReference>
<dbReference type="InterPro" id="IPR009072">
    <property type="entry name" value="Histone-fold"/>
</dbReference>
<keyword evidence="4" id="KW-0804">Transcription</keyword>
<dbReference type="SUPFAM" id="SSF47113">
    <property type="entry name" value="Histone-fold"/>
    <property type="match status" value="1"/>
</dbReference>
<dbReference type="Pfam" id="PF02291">
    <property type="entry name" value="TFIID-31kDa"/>
    <property type="match status" value="1"/>
</dbReference>
<dbReference type="PANTHER" id="PTHR48068:SF4">
    <property type="entry name" value="TATA-BOX BINDING PROTEIN ASSOCIATED FACTOR 9"/>
    <property type="match status" value="1"/>
</dbReference>
<protein>
    <recommendedName>
        <fullName evidence="9">Transcription initiation factor TFIID subunit 9</fullName>
    </recommendedName>
</protein>
<dbReference type="GO" id="GO:0005669">
    <property type="term" value="C:transcription factor TFIID complex"/>
    <property type="evidence" value="ECO:0007669"/>
    <property type="project" value="TreeGrafter"/>
</dbReference>
<dbReference type="GO" id="GO:0000124">
    <property type="term" value="C:SAGA complex"/>
    <property type="evidence" value="ECO:0007669"/>
    <property type="project" value="TreeGrafter"/>
</dbReference>
<evidence type="ECO:0000256" key="1">
    <source>
        <dbReference type="ARBA" id="ARBA00004123"/>
    </source>
</evidence>
<dbReference type="InterPro" id="IPR051431">
    <property type="entry name" value="TFIID_subunit_9"/>
</dbReference>
<comment type="subcellular location">
    <subcellularLocation>
        <location evidence="1">Nucleus</location>
    </subcellularLocation>
</comment>
<evidence type="ECO:0000256" key="6">
    <source>
        <dbReference type="SAM" id="MobiDB-lite"/>
    </source>
</evidence>
<dbReference type="AlphaFoldDB" id="A0AAN9Z672"/>
<keyword evidence="3" id="KW-0805">Transcription regulation</keyword>
<evidence type="ECO:0000313" key="8">
    <source>
        <dbReference type="Proteomes" id="UP001378592"/>
    </source>
</evidence>
<evidence type="ECO:0000256" key="3">
    <source>
        <dbReference type="ARBA" id="ARBA00023015"/>
    </source>
</evidence>
<proteinExistence type="inferred from homology"/>
<dbReference type="FunFam" id="1.10.20.10:FF:000018">
    <property type="entry name" value="Transcription initiation factor TFIID subunit 9"/>
    <property type="match status" value="1"/>
</dbReference>
<accession>A0AAN9Z672</accession>
<dbReference type="EMBL" id="JAZDUA010000156">
    <property type="protein sequence ID" value="KAK7866086.1"/>
    <property type="molecule type" value="Genomic_DNA"/>
</dbReference>
<feature type="region of interest" description="Disordered" evidence="6">
    <location>
        <begin position="197"/>
        <end position="278"/>
    </location>
</feature>
<dbReference type="GO" id="GO:0016251">
    <property type="term" value="F:RNA polymerase II general transcription initiation factor activity"/>
    <property type="evidence" value="ECO:0007669"/>
    <property type="project" value="TreeGrafter"/>
</dbReference>
<reference evidence="7 8" key="1">
    <citation type="submission" date="2024-03" db="EMBL/GenBank/DDBJ databases">
        <title>The genome assembly and annotation of the cricket Gryllus longicercus Weissman &amp; Gray.</title>
        <authorList>
            <person name="Szrajer S."/>
            <person name="Gray D."/>
            <person name="Ylla G."/>
        </authorList>
    </citation>
    <scope>NUCLEOTIDE SEQUENCE [LARGE SCALE GENOMIC DNA]</scope>
    <source>
        <strain evidence="7">DAG 2021-001</strain>
        <tissue evidence="7">Whole body minus gut</tissue>
    </source>
</reference>
<feature type="compositionally biased region" description="Acidic residues" evidence="6">
    <location>
        <begin position="269"/>
        <end position="278"/>
    </location>
</feature>
<dbReference type="GO" id="GO:0003713">
    <property type="term" value="F:transcription coactivator activity"/>
    <property type="evidence" value="ECO:0007669"/>
    <property type="project" value="TreeGrafter"/>
</dbReference>
<feature type="compositionally biased region" description="Low complexity" evidence="6">
    <location>
        <begin position="203"/>
        <end position="215"/>
    </location>
</feature>
<evidence type="ECO:0000256" key="2">
    <source>
        <dbReference type="ARBA" id="ARBA00007646"/>
    </source>
</evidence>
<keyword evidence="5" id="KW-0539">Nucleus</keyword>
<evidence type="ECO:0000313" key="7">
    <source>
        <dbReference type="EMBL" id="KAK7866086.1"/>
    </source>
</evidence>
<dbReference type="GO" id="GO:0046982">
    <property type="term" value="F:protein heterodimerization activity"/>
    <property type="evidence" value="ECO:0007669"/>
    <property type="project" value="InterPro"/>
</dbReference>
<keyword evidence="8" id="KW-1185">Reference proteome</keyword>